<dbReference type="InterPro" id="IPR015424">
    <property type="entry name" value="PyrdxlP-dep_Trfase"/>
</dbReference>
<accession>A0ABV2AUJ6</accession>
<evidence type="ECO:0000256" key="3">
    <source>
        <dbReference type="ARBA" id="ARBA00011738"/>
    </source>
</evidence>
<comment type="caution">
    <text evidence="7">The sequence shown here is derived from an EMBL/GenBank/DDBJ whole genome shotgun (WGS) entry which is preliminary data.</text>
</comment>
<evidence type="ECO:0000256" key="5">
    <source>
        <dbReference type="ARBA" id="ARBA00022679"/>
    </source>
</evidence>
<dbReference type="PANTHER" id="PTHR11879">
    <property type="entry name" value="ASPARTATE AMINOTRANSFERASE"/>
    <property type="match status" value="1"/>
</dbReference>
<evidence type="ECO:0000313" key="8">
    <source>
        <dbReference type="Proteomes" id="UP001439008"/>
    </source>
</evidence>
<dbReference type="EC" id="2.6.1.1" evidence="7"/>
<gene>
    <name evidence="7" type="primary">AAT1</name>
    <name evidence="7" type="ORF">MHBO_004598</name>
</gene>
<dbReference type="Proteomes" id="UP001439008">
    <property type="component" value="Unassembled WGS sequence"/>
</dbReference>
<keyword evidence="8" id="KW-1185">Reference proteome</keyword>
<comment type="similarity">
    <text evidence="2">Belongs to the class-I pyridoxal-phosphate-dependent aminotransferase family.</text>
</comment>
<evidence type="ECO:0000256" key="4">
    <source>
        <dbReference type="ARBA" id="ARBA00022576"/>
    </source>
</evidence>
<dbReference type="Gene3D" id="3.40.640.10">
    <property type="entry name" value="Type I PLP-dependent aspartate aminotransferase-like (Major domain)"/>
    <property type="match status" value="1"/>
</dbReference>
<evidence type="ECO:0000256" key="2">
    <source>
        <dbReference type="ARBA" id="ARBA00007441"/>
    </source>
</evidence>
<protein>
    <submittedName>
        <fullName evidence="7">Aspartate transaminase aat1</fullName>
        <ecNumber evidence="7">2.6.1.1</ecNumber>
    </submittedName>
</protein>
<dbReference type="SUPFAM" id="SSF53383">
    <property type="entry name" value="PLP-dependent transferases"/>
    <property type="match status" value="1"/>
</dbReference>
<comment type="subunit">
    <text evidence="3">Homodimer.</text>
</comment>
<dbReference type="InterPro" id="IPR015421">
    <property type="entry name" value="PyrdxlP-dep_Trfase_major"/>
</dbReference>
<dbReference type="InterPro" id="IPR000796">
    <property type="entry name" value="Asp_trans"/>
</dbReference>
<dbReference type="Gene3D" id="3.90.1150.10">
    <property type="entry name" value="Aspartate Aminotransferase, domain 1"/>
    <property type="match status" value="1"/>
</dbReference>
<name>A0ABV2AUJ6_9EUKA</name>
<dbReference type="EMBL" id="JBDODL010004515">
    <property type="protein sequence ID" value="MES1923063.1"/>
    <property type="molecule type" value="Genomic_DNA"/>
</dbReference>
<reference evidence="7 8" key="1">
    <citation type="journal article" date="2024" name="BMC Biol.">
        <title>Comparative genomics of Ascetosporea gives new insight into the evolutionary basis for animal parasitism in Rhizaria.</title>
        <authorList>
            <person name="Hiltunen Thoren M."/>
            <person name="Onut-Brannstrom I."/>
            <person name="Alfjorden A."/>
            <person name="Peckova H."/>
            <person name="Swords F."/>
            <person name="Hooper C."/>
            <person name="Holzer A.S."/>
            <person name="Bass D."/>
            <person name="Burki F."/>
        </authorList>
    </citation>
    <scope>NUCLEOTIDE SEQUENCE [LARGE SCALE GENOMIC DNA]</scope>
    <source>
        <strain evidence="7">20-A016</strain>
    </source>
</reference>
<comment type="cofactor">
    <cofactor evidence="1">
        <name>pyridoxal 5'-phosphate</name>
        <dbReference type="ChEBI" id="CHEBI:597326"/>
    </cofactor>
</comment>
<keyword evidence="5 7" id="KW-0808">Transferase</keyword>
<proteinExistence type="inferred from homology"/>
<sequence>MIFHKLNKPFVSRTKAVMSTSQLLKNNKKEFIKSTRNLSTFGGIEEGKKDAIFGLHEQFERDSDVKKVDLTIGSYKDDNGESYVFPSVKAAEISIVDKNLKMDYLPISGNRGFLKHALYLMYGKDNNVLMENRVAAIQSLSG</sequence>
<evidence type="ECO:0000256" key="6">
    <source>
        <dbReference type="ARBA" id="ARBA00022898"/>
    </source>
</evidence>
<dbReference type="PANTHER" id="PTHR11879:SF22">
    <property type="entry name" value="ASPARTATE AMINOTRANSFERASE, MITOCHONDRIAL"/>
    <property type="match status" value="1"/>
</dbReference>
<dbReference type="GO" id="GO:0004069">
    <property type="term" value="F:L-aspartate:2-oxoglutarate aminotransferase activity"/>
    <property type="evidence" value="ECO:0007669"/>
    <property type="project" value="UniProtKB-EC"/>
</dbReference>
<dbReference type="InterPro" id="IPR015422">
    <property type="entry name" value="PyrdxlP-dep_Trfase_small"/>
</dbReference>
<evidence type="ECO:0000313" key="7">
    <source>
        <dbReference type="EMBL" id="MES1923063.1"/>
    </source>
</evidence>
<keyword evidence="4 7" id="KW-0032">Aminotransferase</keyword>
<organism evidence="7 8">
    <name type="scientific">Bonamia ostreae</name>
    <dbReference type="NCBI Taxonomy" id="126728"/>
    <lineage>
        <taxon>Eukaryota</taxon>
        <taxon>Sar</taxon>
        <taxon>Rhizaria</taxon>
        <taxon>Endomyxa</taxon>
        <taxon>Ascetosporea</taxon>
        <taxon>Haplosporida</taxon>
        <taxon>Bonamia</taxon>
    </lineage>
</organism>
<keyword evidence="6" id="KW-0663">Pyridoxal phosphate</keyword>
<evidence type="ECO:0000256" key="1">
    <source>
        <dbReference type="ARBA" id="ARBA00001933"/>
    </source>
</evidence>